<name>A0ABY7HF47_9BACT</name>
<protein>
    <submittedName>
        <fullName evidence="1">Uncharacterized protein</fullName>
    </submittedName>
</protein>
<evidence type="ECO:0000313" key="1">
    <source>
        <dbReference type="EMBL" id="WAS97758.1"/>
    </source>
</evidence>
<dbReference type="EMBL" id="CP114040">
    <property type="protein sequence ID" value="WAS97758.1"/>
    <property type="molecule type" value="Genomic_DNA"/>
</dbReference>
<sequence length="49" mass="5059">MSGRDERMFGAACPRGPNFLAGAVDLAASVDAREALRRPTALQSAEAGP</sequence>
<evidence type="ECO:0000313" key="2">
    <source>
        <dbReference type="Proteomes" id="UP001164459"/>
    </source>
</evidence>
<dbReference type="RefSeq" id="WP_269040125.1">
    <property type="nucleotide sequence ID" value="NZ_CP114040.1"/>
</dbReference>
<accession>A0ABY7HF47</accession>
<keyword evidence="2" id="KW-1185">Reference proteome</keyword>
<dbReference type="Proteomes" id="UP001164459">
    <property type="component" value="Chromosome"/>
</dbReference>
<reference evidence="1" key="1">
    <citation type="submission" date="2022-11" db="EMBL/GenBank/DDBJ databases">
        <title>Minimal conservation of predation-associated metabolite biosynthetic gene clusters underscores biosynthetic potential of Myxococcota including descriptions for ten novel species: Archangium lansinium sp. nov., Myxococcus landrumus sp. nov., Nannocystis bai.</title>
        <authorList>
            <person name="Ahearne A."/>
            <person name="Stevens C."/>
            <person name="Dowd S."/>
        </authorList>
    </citation>
    <scope>NUCLEOTIDE SEQUENCE</scope>
    <source>
        <strain evidence="1">Fl3</strain>
    </source>
</reference>
<organism evidence="1 2">
    <name type="scientific">Nannocystis punicea</name>
    <dbReference type="NCBI Taxonomy" id="2995304"/>
    <lineage>
        <taxon>Bacteria</taxon>
        <taxon>Pseudomonadati</taxon>
        <taxon>Myxococcota</taxon>
        <taxon>Polyangia</taxon>
        <taxon>Nannocystales</taxon>
        <taxon>Nannocystaceae</taxon>
        <taxon>Nannocystis</taxon>
    </lineage>
</organism>
<proteinExistence type="predicted"/>
<gene>
    <name evidence="1" type="ORF">O0S08_16570</name>
</gene>